<dbReference type="Gene3D" id="3.40.50.2000">
    <property type="entry name" value="Glycogen Phosphorylase B"/>
    <property type="match status" value="2"/>
</dbReference>
<reference evidence="3" key="1">
    <citation type="submission" date="2021-02" db="EMBL/GenBank/DDBJ databases">
        <title>Natronogracilivirga saccharolytica gen. nov. sp. nov. a new anaerobic, haloalkiliphilic carbohydrate-fermenting bacterium from soda lake and proposing of Cyclonatronumiaceae fam. nov. in the phylum Balneolaeota.</title>
        <authorList>
            <person name="Zhilina T.N."/>
            <person name="Sorokin D.Y."/>
            <person name="Zavarzina D.G."/>
            <person name="Toshchakov S.V."/>
            <person name="Kublanov I.V."/>
        </authorList>
    </citation>
    <scope>NUCLEOTIDE SEQUENCE</scope>
    <source>
        <strain evidence="3">Z-1702</strain>
    </source>
</reference>
<name>A0A8J7RQ11_9BACT</name>
<dbReference type="EMBL" id="JAFIDN010000015">
    <property type="protein sequence ID" value="MBP3193819.1"/>
    <property type="molecule type" value="Genomic_DNA"/>
</dbReference>
<accession>A0A8J7RQ11</accession>
<protein>
    <submittedName>
        <fullName evidence="3">Glycosyltransferase family 4 protein</fullName>
    </submittedName>
</protein>
<evidence type="ECO:0000313" key="3">
    <source>
        <dbReference type="EMBL" id="MBP3193819.1"/>
    </source>
</evidence>
<dbReference type="AlphaFoldDB" id="A0A8J7RQ11"/>
<dbReference type="Pfam" id="PF13579">
    <property type="entry name" value="Glyco_trans_4_4"/>
    <property type="match status" value="1"/>
</dbReference>
<comment type="caution">
    <text evidence="3">The sequence shown here is derived from an EMBL/GenBank/DDBJ whole genome shotgun (WGS) entry which is preliminary data.</text>
</comment>
<dbReference type="InterPro" id="IPR001296">
    <property type="entry name" value="Glyco_trans_1"/>
</dbReference>
<feature type="domain" description="Glycosyltransferase subfamily 4-like N-terminal" evidence="2">
    <location>
        <begin position="17"/>
        <end position="199"/>
    </location>
</feature>
<dbReference type="PANTHER" id="PTHR45947">
    <property type="entry name" value="SULFOQUINOVOSYL TRANSFERASE SQD2"/>
    <property type="match status" value="1"/>
</dbReference>
<proteinExistence type="predicted"/>
<feature type="domain" description="Glycosyl transferase family 1" evidence="1">
    <location>
        <begin position="215"/>
        <end position="381"/>
    </location>
</feature>
<dbReference type="PANTHER" id="PTHR45947:SF3">
    <property type="entry name" value="SULFOQUINOVOSYL TRANSFERASE SQD2"/>
    <property type="match status" value="1"/>
</dbReference>
<dbReference type="InterPro" id="IPR050194">
    <property type="entry name" value="Glycosyltransferase_grp1"/>
</dbReference>
<organism evidence="3 4">
    <name type="scientific">Natronogracilivirga saccharolytica</name>
    <dbReference type="NCBI Taxonomy" id="2812953"/>
    <lineage>
        <taxon>Bacteria</taxon>
        <taxon>Pseudomonadati</taxon>
        <taxon>Balneolota</taxon>
        <taxon>Balneolia</taxon>
        <taxon>Balneolales</taxon>
        <taxon>Cyclonatronaceae</taxon>
        <taxon>Natronogracilivirga</taxon>
    </lineage>
</organism>
<evidence type="ECO:0000313" key="4">
    <source>
        <dbReference type="Proteomes" id="UP000673975"/>
    </source>
</evidence>
<dbReference type="Proteomes" id="UP000673975">
    <property type="component" value="Unassembled WGS sequence"/>
</dbReference>
<dbReference type="Pfam" id="PF00534">
    <property type="entry name" value="Glycos_transf_1"/>
    <property type="match status" value="1"/>
</dbReference>
<dbReference type="SUPFAM" id="SSF53756">
    <property type="entry name" value="UDP-Glycosyltransferase/glycogen phosphorylase"/>
    <property type="match status" value="1"/>
</dbReference>
<keyword evidence="4" id="KW-1185">Reference proteome</keyword>
<evidence type="ECO:0000259" key="2">
    <source>
        <dbReference type="Pfam" id="PF13579"/>
    </source>
</evidence>
<dbReference type="GO" id="GO:0016758">
    <property type="term" value="F:hexosyltransferase activity"/>
    <property type="evidence" value="ECO:0007669"/>
    <property type="project" value="TreeGrafter"/>
</dbReference>
<gene>
    <name evidence="3" type="ORF">NATSA_14170</name>
</gene>
<dbReference type="InterPro" id="IPR028098">
    <property type="entry name" value="Glyco_trans_4-like_N"/>
</dbReference>
<dbReference type="RefSeq" id="WP_210513278.1">
    <property type="nucleotide sequence ID" value="NZ_JAFIDN010000015.1"/>
</dbReference>
<dbReference type="CDD" id="cd03794">
    <property type="entry name" value="GT4_WbuB-like"/>
    <property type="match status" value="1"/>
</dbReference>
<sequence length="403" mass="45758">MNILFITDNFPPEVNAPATRTYEHCKEWVRQGARVTVITGAPNFPQGKVFDGYKNKLYQKEVVDGIQVVRVWTYITRNQGFMRRTLDYLSFAFTSFLAGLFQKADVIVATSPQFFTTWAGWALSKLKRKPWVFELRDLWPESIKSVGALNDGKLYQFLEKIELGLYDSADHIIPNTDAFRKNLIERGVDKNGISVITNGSNLDLFTPPPNGQTDALKAKLGISDKFTVGYIGTHGMAHALDFIVDSVYEMQDANIHFLFIGDGAEKENIRQKVEKYKLTNVTMLDPVPKNDMPLYLSIIDVSLVPLKKSDTFKTVIPSKIFEAAAMDKPVLLGVDGQARKIIEKYESGLYFNPENKADFIEKTRLIADNKELYKSLARNCRRLATDFDRKKLANEMLEVLSRV</sequence>
<evidence type="ECO:0000259" key="1">
    <source>
        <dbReference type="Pfam" id="PF00534"/>
    </source>
</evidence>